<dbReference type="EMBL" id="CP045529">
    <property type="protein sequence ID" value="QFU97732.1"/>
    <property type="molecule type" value="Genomic_DNA"/>
</dbReference>
<sequence>MIKLHQLFPRLAAGAFILSSGLDKRSVDDEHAAALHSQAAAAYPFLADWEPAKFVRTLSNTEIALGVALIVPFIPTVLVSLALGAFSGGLVGLYVKTPGATRDGSVRPSPQGIGLAKDTWLVGIAAGLFVDSVSRGKL</sequence>
<keyword evidence="1" id="KW-1133">Transmembrane helix</keyword>
<keyword evidence="1" id="KW-0472">Membrane</keyword>
<keyword evidence="3" id="KW-1185">Reference proteome</keyword>
<dbReference type="RefSeq" id="WP_036951798.1">
    <property type="nucleotide sequence ID" value="NZ_BAABIH010000012.1"/>
</dbReference>
<organism evidence="2 3">
    <name type="scientific">Luteimicrobium xylanilyticum</name>
    <dbReference type="NCBI Taxonomy" id="1133546"/>
    <lineage>
        <taxon>Bacteria</taxon>
        <taxon>Bacillati</taxon>
        <taxon>Actinomycetota</taxon>
        <taxon>Actinomycetes</taxon>
        <taxon>Micrococcales</taxon>
        <taxon>Luteimicrobium</taxon>
    </lineage>
</organism>
<evidence type="ECO:0000313" key="3">
    <source>
        <dbReference type="Proteomes" id="UP000326702"/>
    </source>
</evidence>
<evidence type="ECO:0000256" key="1">
    <source>
        <dbReference type="SAM" id="Phobius"/>
    </source>
</evidence>
<dbReference type="AlphaFoldDB" id="A0A5P9Q9J0"/>
<reference evidence="2 3" key="1">
    <citation type="submission" date="2019-10" db="EMBL/GenBank/DDBJ databases">
        <title>Genome sequence of Luteimicrobium xylanilyticum HY-24.</title>
        <authorList>
            <person name="Kim D.Y."/>
            <person name="Park H.-Y."/>
        </authorList>
    </citation>
    <scope>NUCLEOTIDE SEQUENCE [LARGE SCALE GENOMIC DNA]</scope>
    <source>
        <strain evidence="2 3">HY-24</strain>
    </source>
</reference>
<gene>
    <name evidence="2" type="ORF">KDY119_01231</name>
</gene>
<dbReference type="OrthoDB" id="3267263at2"/>
<protein>
    <submittedName>
        <fullName evidence="2">Uncharacterized protein</fullName>
    </submittedName>
</protein>
<proteinExistence type="predicted"/>
<keyword evidence="1" id="KW-0812">Transmembrane</keyword>
<evidence type="ECO:0000313" key="2">
    <source>
        <dbReference type="EMBL" id="QFU97732.1"/>
    </source>
</evidence>
<dbReference type="KEGG" id="lxl:KDY119_01231"/>
<name>A0A5P9Q9J0_9MICO</name>
<dbReference type="Proteomes" id="UP000326702">
    <property type="component" value="Chromosome"/>
</dbReference>
<accession>A0A5P9Q9J0</accession>
<feature type="transmembrane region" description="Helical" evidence="1">
    <location>
        <begin position="63"/>
        <end position="86"/>
    </location>
</feature>